<evidence type="ECO:0000313" key="2">
    <source>
        <dbReference type="EMBL" id="KAL0567030.1"/>
    </source>
</evidence>
<keyword evidence="3" id="KW-1185">Reference proteome</keyword>
<comment type="caution">
    <text evidence="2">The sequence shown here is derived from an EMBL/GenBank/DDBJ whole genome shotgun (WGS) entry which is preliminary data.</text>
</comment>
<dbReference type="EMBL" id="JBAHYK010001697">
    <property type="protein sequence ID" value="KAL0567030.1"/>
    <property type="molecule type" value="Genomic_DNA"/>
</dbReference>
<feature type="compositionally biased region" description="Polar residues" evidence="1">
    <location>
        <begin position="253"/>
        <end position="265"/>
    </location>
</feature>
<proteinExistence type="predicted"/>
<feature type="region of interest" description="Disordered" evidence="1">
    <location>
        <begin position="142"/>
        <end position="271"/>
    </location>
</feature>
<evidence type="ECO:0000256" key="1">
    <source>
        <dbReference type="SAM" id="MobiDB-lite"/>
    </source>
</evidence>
<evidence type="ECO:0000313" key="3">
    <source>
        <dbReference type="Proteomes" id="UP001465976"/>
    </source>
</evidence>
<feature type="compositionally biased region" description="Pro residues" evidence="1">
    <location>
        <begin position="318"/>
        <end position="332"/>
    </location>
</feature>
<sequence length="387" mass="43959">MSSQSLIQVLTKEKKGRENDPLKQLELDYRTSEVDSDSNTGMIAITSSLRQKFARFYHIHGANKERRRWKEEHRTQKCTNCKSSNLPCTTTPDLKIRCAECHTSVTCSKMETFRRDLMMQKMGIWEVEVWETLNREFLKEKNKRKREDFVESEDDEEDELDSDEEEWQEEGYGKPSARGKSDPEKSPTKIKPPKKVEVVIRTRKQRDREEKNHTETVAGFTRPGEISGPGGTDSPKNQPVETRERKKQRLLTEKTQAVERNTNKNNVKKRATALSISRAALKSDTNLATPFRLMPSPTSTLSQDVVPAVSSRFTLPASTPPSRTPQVPPPTPAANNLESDLRLSVIKRQLEDLCGDLRYGRIDAKSALGRFDEVAARIGRRASVASG</sequence>
<protein>
    <submittedName>
        <fullName evidence="2">Uncharacterized protein</fullName>
    </submittedName>
</protein>
<feature type="compositionally biased region" description="Acidic residues" evidence="1">
    <location>
        <begin position="150"/>
        <end position="169"/>
    </location>
</feature>
<dbReference type="Proteomes" id="UP001465976">
    <property type="component" value="Unassembled WGS sequence"/>
</dbReference>
<feature type="compositionally biased region" description="Basic and acidic residues" evidence="1">
    <location>
        <begin position="194"/>
        <end position="214"/>
    </location>
</feature>
<organism evidence="2 3">
    <name type="scientific">Marasmius crinis-equi</name>
    <dbReference type="NCBI Taxonomy" id="585013"/>
    <lineage>
        <taxon>Eukaryota</taxon>
        <taxon>Fungi</taxon>
        <taxon>Dikarya</taxon>
        <taxon>Basidiomycota</taxon>
        <taxon>Agaricomycotina</taxon>
        <taxon>Agaricomycetes</taxon>
        <taxon>Agaricomycetidae</taxon>
        <taxon>Agaricales</taxon>
        <taxon>Marasmiineae</taxon>
        <taxon>Marasmiaceae</taxon>
        <taxon>Marasmius</taxon>
    </lineage>
</organism>
<accession>A0ABR3EVW1</accession>
<name>A0ABR3EVW1_9AGAR</name>
<feature type="region of interest" description="Disordered" evidence="1">
    <location>
        <begin position="315"/>
        <end position="336"/>
    </location>
</feature>
<reference evidence="2 3" key="1">
    <citation type="submission" date="2024-02" db="EMBL/GenBank/DDBJ databases">
        <title>A draft genome for the cacao thread blight pathogen Marasmius crinis-equi.</title>
        <authorList>
            <person name="Cohen S.P."/>
            <person name="Baruah I.K."/>
            <person name="Amoako-Attah I."/>
            <person name="Bukari Y."/>
            <person name="Meinhardt L.W."/>
            <person name="Bailey B.A."/>
        </authorList>
    </citation>
    <scope>NUCLEOTIDE SEQUENCE [LARGE SCALE GENOMIC DNA]</scope>
    <source>
        <strain evidence="2 3">GH-76</strain>
    </source>
</reference>
<gene>
    <name evidence="2" type="ORF">V5O48_014967</name>
</gene>